<name>A0A8C4VD95_FALTI</name>
<dbReference type="GO" id="GO:0009897">
    <property type="term" value="C:external side of plasma membrane"/>
    <property type="evidence" value="ECO:0007669"/>
    <property type="project" value="TreeGrafter"/>
</dbReference>
<organism evidence="12 13">
    <name type="scientific">Falco tinnunculus</name>
    <name type="common">Common kestrel</name>
    <dbReference type="NCBI Taxonomy" id="100819"/>
    <lineage>
        <taxon>Eukaryota</taxon>
        <taxon>Metazoa</taxon>
        <taxon>Chordata</taxon>
        <taxon>Craniata</taxon>
        <taxon>Vertebrata</taxon>
        <taxon>Euteleostomi</taxon>
        <taxon>Archelosauria</taxon>
        <taxon>Archosauria</taxon>
        <taxon>Dinosauria</taxon>
        <taxon>Saurischia</taxon>
        <taxon>Theropoda</taxon>
        <taxon>Coelurosauria</taxon>
        <taxon>Aves</taxon>
        <taxon>Neognathae</taxon>
        <taxon>Neoaves</taxon>
        <taxon>Telluraves</taxon>
        <taxon>Australaves</taxon>
        <taxon>Falconiformes</taxon>
        <taxon>Falconidae</taxon>
        <taxon>Falco</taxon>
    </lineage>
</organism>
<dbReference type="Pfam" id="PF02351">
    <property type="entry name" value="GDNF"/>
    <property type="match status" value="3"/>
</dbReference>
<dbReference type="SUPFAM" id="SSF110035">
    <property type="entry name" value="GDNF receptor-like"/>
    <property type="match status" value="1"/>
</dbReference>
<evidence type="ECO:0000256" key="4">
    <source>
        <dbReference type="ARBA" id="ARBA00022622"/>
    </source>
</evidence>
<feature type="compositionally biased region" description="Basic and acidic residues" evidence="10">
    <location>
        <begin position="1"/>
        <end position="17"/>
    </location>
</feature>
<keyword evidence="7" id="KW-0675">Receptor</keyword>
<feature type="domain" description="GDNF/GAS1" evidence="11">
    <location>
        <begin position="98"/>
        <end position="177"/>
    </location>
</feature>
<dbReference type="InterPro" id="IPR037193">
    <property type="entry name" value="GDNF_alpha"/>
</dbReference>
<dbReference type="Proteomes" id="UP000694562">
    <property type="component" value="Unplaced"/>
</dbReference>
<keyword evidence="5" id="KW-0732">Signal</keyword>
<dbReference type="GO" id="GO:0007399">
    <property type="term" value="P:nervous system development"/>
    <property type="evidence" value="ECO:0007669"/>
    <property type="project" value="TreeGrafter"/>
</dbReference>
<dbReference type="PANTHER" id="PTHR10269">
    <property type="entry name" value="GDNF RECEPTOR ALPHA"/>
    <property type="match status" value="1"/>
</dbReference>
<evidence type="ECO:0000313" key="12">
    <source>
        <dbReference type="Ensembl" id="ENSFTIP00000023692.1"/>
    </source>
</evidence>
<accession>A0A8C4VD95</accession>
<feature type="compositionally biased region" description="Pro residues" evidence="10">
    <location>
        <begin position="29"/>
        <end position="43"/>
    </location>
</feature>
<keyword evidence="8" id="KW-0325">Glycoprotein</keyword>
<sequence>MTRGRSGAERRRCERWPRRAGPGRRGRLPPCPAAAHPPAPPARAVPSRAQPCRAARSEPCRVGVIRAAPSGRMRGVLYFCTLILLEGMAEAVSSSRDCLQAGESCTNDPICSAKFRTLRQCIAGNGANKLGPDAKNQCRSTVTALLSSQLYGCKCKRGMKKEKHCLSVYWSIHHTLMEGMNVLESSPYEPFIRGFDYVRLASITAGSENEVTQVNRCLDAAKACNVDEMCQRLRTEYVSFCIRHLARADTCNRSKCHKALRKFFDRVPPEYTHELLFCPCDDTACAERRRQTIVPACSYESKEKPNCLAPLDSCRENYVCRSRYAEFQFNCQPSPQAASGCRRDSYAACLLAYTGIIGSPITPNYIDNSTSSIAPWCTCNASGNRQEECESFLHLFTNNICLRNAILAFGNGTYLNAAVSPSIPPTTQMYKQERNANRAVATLRENIFEHLQPTKVAGEERLLQGSTRLSSGTSSPADSSHWAASPLQMWLLLALAVLSLLMM</sequence>
<feature type="domain" description="GDNF/GAS1" evidence="11">
    <location>
        <begin position="307"/>
        <end position="401"/>
    </location>
</feature>
<evidence type="ECO:0000256" key="9">
    <source>
        <dbReference type="ARBA" id="ARBA00023288"/>
    </source>
</evidence>
<dbReference type="Gene3D" id="1.10.220.110">
    <property type="entry name" value="GDNF binding domain"/>
    <property type="match status" value="1"/>
</dbReference>
<evidence type="ECO:0000256" key="1">
    <source>
        <dbReference type="ARBA" id="ARBA00004609"/>
    </source>
</evidence>
<dbReference type="InterPro" id="IPR003438">
    <property type="entry name" value="GDNF_rcpt"/>
</dbReference>
<proteinExistence type="inferred from homology"/>
<protein>
    <recommendedName>
        <fullName evidence="11">GDNF/GAS1 domain-containing protein</fullName>
    </recommendedName>
</protein>
<dbReference type="Ensembl" id="ENSFTIT00000024693.1">
    <property type="protein sequence ID" value="ENSFTIP00000023692.1"/>
    <property type="gene ID" value="ENSFTIG00000015219.1"/>
</dbReference>
<evidence type="ECO:0000313" key="13">
    <source>
        <dbReference type="Proteomes" id="UP000694562"/>
    </source>
</evidence>
<evidence type="ECO:0000256" key="7">
    <source>
        <dbReference type="ARBA" id="ARBA00023170"/>
    </source>
</evidence>
<dbReference type="AlphaFoldDB" id="A0A8C4VD95"/>
<comment type="similarity">
    <text evidence="2">Belongs to the GDNFR family.</text>
</comment>
<feature type="region of interest" description="Disordered" evidence="10">
    <location>
        <begin position="1"/>
        <end position="48"/>
    </location>
</feature>
<keyword evidence="6" id="KW-0472">Membrane</keyword>
<evidence type="ECO:0000256" key="8">
    <source>
        <dbReference type="ARBA" id="ARBA00023180"/>
    </source>
</evidence>
<reference evidence="12" key="1">
    <citation type="submission" date="2025-08" db="UniProtKB">
        <authorList>
            <consortium name="Ensembl"/>
        </authorList>
    </citation>
    <scope>IDENTIFICATION</scope>
</reference>
<dbReference type="PRINTS" id="PR01316">
    <property type="entry name" value="GDNFRECEPTOR"/>
</dbReference>
<dbReference type="OMA" id="ARSHCEN"/>
<dbReference type="PANTHER" id="PTHR10269:SF2">
    <property type="entry name" value="GDNF FAMILY RECEPTOR ALPHA-4"/>
    <property type="match status" value="1"/>
</dbReference>
<keyword evidence="4" id="KW-0336">GPI-anchor</keyword>
<evidence type="ECO:0000256" key="5">
    <source>
        <dbReference type="ARBA" id="ARBA00022729"/>
    </source>
</evidence>
<dbReference type="InterPro" id="IPR016017">
    <property type="entry name" value="GDNF/GAS1"/>
</dbReference>
<dbReference type="SMART" id="SM00907">
    <property type="entry name" value="GDNF"/>
    <property type="match status" value="3"/>
</dbReference>
<feature type="domain" description="GDNF/GAS1" evidence="11">
    <location>
        <begin position="217"/>
        <end position="297"/>
    </location>
</feature>
<comment type="subcellular location">
    <subcellularLocation>
        <location evidence="1">Cell membrane</location>
        <topology evidence="1">Lipid-anchor</topology>
        <topology evidence="1">GPI-anchor</topology>
    </subcellularLocation>
</comment>
<dbReference type="OrthoDB" id="10047040at2759"/>
<dbReference type="FunFam" id="1.10.220.110:FF:000001">
    <property type="entry name" value="GDNF family receptor alpha"/>
    <property type="match status" value="1"/>
</dbReference>
<evidence type="ECO:0000259" key="11">
    <source>
        <dbReference type="SMART" id="SM00907"/>
    </source>
</evidence>
<keyword evidence="3" id="KW-1003">Cell membrane</keyword>
<evidence type="ECO:0000256" key="2">
    <source>
        <dbReference type="ARBA" id="ARBA00005961"/>
    </source>
</evidence>
<reference evidence="12" key="2">
    <citation type="submission" date="2025-09" db="UniProtKB">
        <authorList>
            <consortium name="Ensembl"/>
        </authorList>
    </citation>
    <scope>IDENTIFICATION</scope>
</reference>
<keyword evidence="13" id="KW-1185">Reference proteome</keyword>
<evidence type="ECO:0000256" key="3">
    <source>
        <dbReference type="ARBA" id="ARBA00022475"/>
    </source>
</evidence>
<evidence type="ECO:0000256" key="6">
    <source>
        <dbReference type="ARBA" id="ARBA00023136"/>
    </source>
</evidence>
<dbReference type="GO" id="GO:0043235">
    <property type="term" value="C:receptor complex"/>
    <property type="evidence" value="ECO:0007669"/>
    <property type="project" value="TreeGrafter"/>
</dbReference>
<keyword evidence="9" id="KW-0449">Lipoprotein</keyword>
<dbReference type="GO" id="GO:0016167">
    <property type="term" value="F:glial cell-derived neurotrophic factor receptor activity"/>
    <property type="evidence" value="ECO:0007669"/>
    <property type="project" value="TreeGrafter"/>
</dbReference>
<evidence type="ECO:0000256" key="10">
    <source>
        <dbReference type="SAM" id="MobiDB-lite"/>
    </source>
</evidence>